<dbReference type="WBParaSite" id="nRc.2.0.1.t23709-RA">
    <property type="protein sequence ID" value="nRc.2.0.1.t23709-RA"/>
    <property type="gene ID" value="nRc.2.0.1.g23709"/>
</dbReference>
<dbReference type="Proteomes" id="UP000887565">
    <property type="component" value="Unplaced"/>
</dbReference>
<proteinExistence type="predicted"/>
<organism evidence="1 2">
    <name type="scientific">Romanomermis culicivorax</name>
    <name type="common">Nematode worm</name>
    <dbReference type="NCBI Taxonomy" id="13658"/>
    <lineage>
        <taxon>Eukaryota</taxon>
        <taxon>Metazoa</taxon>
        <taxon>Ecdysozoa</taxon>
        <taxon>Nematoda</taxon>
        <taxon>Enoplea</taxon>
        <taxon>Dorylaimia</taxon>
        <taxon>Mermithida</taxon>
        <taxon>Mermithoidea</taxon>
        <taxon>Mermithidae</taxon>
        <taxon>Romanomermis</taxon>
    </lineage>
</organism>
<evidence type="ECO:0000313" key="1">
    <source>
        <dbReference type="Proteomes" id="UP000887565"/>
    </source>
</evidence>
<protein>
    <submittedName>
        <fullName evidence="2">Uncharacterized protein</fullName>
    </submittedName>
</protein>
<sequence length="106" mass="11816">MLLDALFKTLEDKSFHVLFLRQKIKRALAPFLTEILRSKNLLGTLWKIAATPAGIPGSYFCSLLDEHARRCSAGTAPKELLGEQNPEQKKIARRACSGLNGLEKYS</sequence>
<dbReference type="AlphaFoldDB" id="A0A915JB50"/>
<name>A0A915JB50_ROMCU</name>
<keyword evidence="1" id="KW-1185">Reference proteome</keyword>
<reference evidence="2" key="1">
    <citation type="submission" date="2022-11" db="UniProtKB">
        <authorList>
            <consortium name="WormBaseParasite"/>
        </authorList>
    </citation>
    <scope>IDENTIFICATION</scope>
</reference>
<evidence type="ECO:0000313" key="2">
    <source>
        <dbReference type="WBParaSite" id="nRc.2.0.1.t23709-RA"/>
    </source>
</evidence>
<accession>A0A915JB50</accession>